<keyword evidence="4 5" id="KW-0131">Cell cycle</keyword>
<keyword evidence="3 5" id="KW-0472">Membrane</keyword>
<dbReference type="SMART" id="SM00842">
    <property type="entry name" value="FtsA"/>
    <property type="match status" value="1"/>
</dbReference>
<dbReference type="NCBIfam" id="TIGR01174">
    <property type="entry name" value="ftsA"/>
    <property type="match status" value="1"/>
</dbReference>
<feature type="region of interest" description="Disordered" evidence="7">
    <location>
        <begin position="387"/>
        <end position="423"/>
    </location>
</feature>
<keyword evidence="2 5" id="KW-0132">Cell division</keyword>
<keyword evidence="1 5" id="KW-1003">Cell membrane</keyword>
<dbReference type="GO" id="GO:0043093">
    <property type="term" value="P:FtsZ-dependent cytokinesis"/>
    <property type="evidence" value="ECO:0007669"/>
    <property type="project" value="UniProtKB-UniRule"/>
</dbReference>
<evidence type="ECO:0000256" key="1">
    <source>
        <dbReference type="ARBA" id="ARBA00022475"/>
    </source>
</evidence>
<comment type="similarity">
    <text evidence="5 6">Belongs to the FtsA/MreB family.</text>
</comment>
<dbReference type="InterPro" id="IPR020823">
    <property type="entry name" value="Cell_div_FtsA"/>
</dbReference>
<evidence type="ECO:0000256" key="3">
    <source>
        <dbReference type="ARBA" id="ARBA00023136"/>
    </source>
</evidence>
<dbReference type="RefSeq" id="WP_296940428.1">
    <property type="nucleotide sequence ID" value="NZ_LT599032.1"/>
</dbReference>
<evidence type="ECO:0000259" key="8">
    <source>
        <dbReference type="SMART" id="SM00842"/>
    </source>
</evidence>
<reference evidence="9" key="1">
    <citation type="submission" date="2016-04" db="EMBL/GenBank/DDBJ databases">
        <authorList>
            <person name="Evans L.H."/>
            <person name="Alamgir A."/>
            <person name="Owens N."/>
            <person name="Weber N.D."/>
            <person name="Virtaneva K."/>
            <person name="Barbian K."/>
            <person name="Babar A."/>
            <person name="Rosenke K."/>
        </authorList>
    </citation>
    <scope>NUCLEOTIDE SEQUENCE</scope>
    <source>
        <strain evidence="9">86-1</strain>
    </source>
</reference>
<dbReference type="PANTHER" id="PTHR32432:SF4">
    <property type="entry name" value="CELL DIVISION PROTEIN FTSA"/>
    <property type="match status" value="1"/>
</dbReference>
<dbReference type="GO" id="GO:0032153">
    <property type="term" value="C:cell division site"/>
    <property type="evidence" value="ECO:0007669"/>
    <property type="project" value="UniProtKB-UniRule"/>
</dbReference>
<evidence type="ECO:0000256" key="6">
    <source>
        <dbReference type="PIRNR" id="PIRNR003101"/>
    </source>
</evidence>
<comment type="subcellular location">
    <subcellularLocation>
        <location evidence="5">Cell membrane</location>
        <topology evidence="5">Peripheral membrane protein</topology>
        <orientation evidence="5">Cytoplasmic side</orientation>
    </subcellularLocation>
    <text evidence="5">Localizes to the Z ring in an FtsZ-dependent manner. Targeted to the membrane through a conserved C-terminal amphipathic helix.</text>
</comment>
<organism evidence="9">
    <name type="scientific">uncultured Dysgonomonas sp</name>
    <dbReference type="NCBI Taxonomy" id="206096"/>
    <lineage>
        <taxon>Bacteria</taxon>
        <taxon>Pseudomonadati</taxon>
        <taxon>Bacteroidota</taxon>
        <taxon>Bacteroidia</taxon>
        <taxon>Bacteroidales</taxon>
        <taxon>Dysgonomonadaceae</taxon>
        <taxon>Dysgonomonas</taxon>
        <taxon>environmental samples</taxon>
    </lineage>
</organism>
<feature type="domain" description="SHS2" evidence="8">
    <location>
        <begin position="7"/>
        <end position="194"/>
    </location>
</feature>
<dbReference type="PIRSF" id="PIRSF003101">
    <property type="entry name" value="FtsA"/>
    <property type="match status" value="1"/>
</dbReference>
<sequence length="443" mass="48710">MEQSGFIVGIDLGTSKIIGVVGRKNEQGVISILASESIPSDSCVKYGVIYNIDEAAGKIKKLINLLENKTGKKIGKAYVSVAGKSLRAIEHKETKLLDGTTPITFALLDNLEQQAKLNKPEFFTNYSVLAPEYYLDGNYEEDPIDKIGSTLDGHYRLVIGRPNIKTNLAKSITEKAQIEIAGYIVGPVAAGALVLDEHDRQAGCALVDFGASTTTLSIYKGGLLRFMSVIPFGGRTITKDVQELGFVFESAETYKIRYGKLGKEKNKAAADVSPDVDLRELNKVIQLRQDEIILNVINQIKLSGYADELDAGIIMIGGASQMNGLVDYLAEKSQLPVKRAVAKRVYINNAAELLQNPLYTQALSLLLFANENCEKKEVVMPKVEPVIAPTPTLTPPVEEEEEPEEDTKKNKKHKKQKDGKQTTLFGFFEKIQNFGGTMFNDEE</sequence>
<dbReference type="Gene3D" id="3.30.420.40">
    <property type="match status" value="2"/>
</dbReference>
<evidence type="ECO:0000256" key="7">
    <source>
        <dbReference type="SAM" id="MobiDB-lite"/>
    </source>
</evidence>
<dbReference type="EMBL" id="FLUM01000001">
    <property type="protein sequence ID" value="SBV97820.1"/>
    <property type="molecule type" value="Genomic_DNA"/>
</dbReference>
<dbReference type="Pfam" id="PF14450">
    <property type="entry name" value="FtsA"/>
    <property type="match status" value="1"/>
</dbReference>
<dbReference type="AlphaFoldDB" id="A0A212JEG6"/>
<comment type="function">
    <text evidence="5 6">Cell division protein that is involved in the assembly of the Z ring. May serve as a membrane anchor for the Z ring.</text>
</comment>
<accession>A0A212JEG6</accession>
<evidence type="ECO:0000256" key="4">
    <source>
        <dbReference type="ARBA" id="ARBA00023306"/>
    </source>
</evidence>
<name>A0A212JEG6_9BACT</name>
<dbReference type="HAMAP" id="MF_02033">
    <property type="entry name" value="FtsA"/>
    <property type="match status" value="1"/>
</dbReference>
<protein>
    <recommendedName>
        <fullName evidence="5 6">Cell division protein FtsA</fullName>
    </recommendedName>
</protein>
<proteinExistence type="inferred from homology"/>
<dbReference type="InterPro" id="IPR003494">
    <property type="entry name" value="SHS2_FtsA"/>
</dbReference>
<gene>
    <name evidence="5" type="primary">ftsA</name>
    <name evidence="9" type="ORF">KL86DYS1_12009</name>
</gene>
<dbReference type="InterPro" id="IPR043129">
    <property type="entry name" value="ATPase_NBD"/>
</dbReference>
<evidence type="ECO:0000256" key="2">
    <source>
        <dbReference type="ARBA" id="ARBA00022618"/>
    </source>
</evidence>
<dbReference type="PANTHER" id="PTHR32432">
    <property type="entry name" value="CELL DIVISION PROTEIN FTSA-RELATED"/>
    <property type="match status" value="1"/>
</dbReference>
<evidence type="ECO:0000313" key="9">
    <source>
        <dbReference type="EMBL" id="SBV97820.1"/>
    </source>
</evidence>
<evidence type="ECO:0000256" key="5">
    <source>
        <dbReference type="HAMAP-Rule" id="MF_02033"/>
    </source>
</evidence>
<dbReference type="GO" id="GO:0009898">
    <property type="term" value="C:cytoplasmic side of plasma membrane"/>
    <property type="evidence" value="ECO:0007669"/>
    <property type="project" value="UniProtKB-UniRule"/>
</dbReference>
<dbReference type="InterPro" id="IPR050696">
    <property type="entry name" value="FtsA/MreB"/>
</dbReference>
<comment type="subunit">
    <text evidence="5">Self-interacts. Interacts with FtsZ.</text>
</comment>
<dbReference type="SUPFAM" id="SSF53067">
    <property type="entry name" value="Actin-like ATPase domain"/>
    <property type="match status" value="2"/>
</dbReference>